<name>A0AAE9NE31_9BRAD</name>
<dbReference type="AlphaFoldDB" id="A0AAE9NE31"/>
<dbReference type="Pfam" id="PF01032">
    <property type="entry name" value="FecCD"/>
    <property type="match status" value="1"/>
</dbReference>
<dbReference type="Gene3D" id="1.10.3470.10">
    <property type="entry name" value="ABC transporter involved in vitamin B12 uptake, BtuC"/>
    <property type="match status" value="1"/>
</dbReference>
<reference evidence="9" key="1">
    <citation type="submission" date="2018-04" db="EMBL/GenBank/DDBJ databases">
        <title>Genomes of Endosymbiotic and Endophytic Bradyrhizobium Publication status.</title>
        <authorList>
            <person name="Guha S."/>
            <person name="Jorrin B."/>
            <person name="Sarkar M."/>
            <person name="Poole P.S."/>
            <person name="DasGupta M."/>
        </authorList>
    </citation>
    <scope>NUCLEOTIDE SEQUENCE</scope>
    <source>
        <strain evidence="9">WBOS16</strain>
    </source>
</reference>
<feature type="transmembrane region" description="Helical" evidence="8">
    <location>
        <begin position="132"/>
        <end position="153"/>
    </location>
</feature>
<evidence type="ECO:0000256" key="5">
    <source>
        <dbReference type="ARBA" id="ARBA00022692"/>
    </source>
</evidence>
<organism evidence="9 10">
    <name type="scientific">Bradyrhizobium betae</name>
    <dbReference type="NCBI Taxonomy" id="244734"/>
    <lineage>
        <taxon>Bacteria</taxon>
        <taxon>Pseudomonadati</taxon>
        <taxon>Pseudomonadota</taxon>
        <taxon>Alphaproteobacteria</taxon>
        <taxon>Hyphomicrobiales</taxon>
        <taxon>Nitrobacteraceae</taxon>
        <taxon>Bradyrhizobium</taxon>
    </lineage>
</organism>
<dbReference type="Proteomes" id="UP001058872">
    <property type="component" value="Chromosome"/>
</dbReference>
<feature type="transmembrane region" description="Helical" evidence="8">
    <location>
        <begin position="48"/>
        <end position="69"/>
    </location>
</feature>
<dbReference type="GO" id="GO:0033214">
    <property type="term" value="P:siderophore-iron import into cell"/>
    <property type="evidence" value="ECO:0007669"/>
    <property type="project" value="TreeGrafter"/>
</dbReference>
<dbReference type="InterPro" id="IPR037294">
    <property type="entry name" value="ABC_BtuC-like"/>
</dbReference>
<evidence type="ECO:0000313" key="9">
    <source>
        <dbReference type="EMBL" id="UUO67295.1"/>
    </source>
</evidence>
<evidence type="ECO:0000256" key="1">
    <source>
        <dbReference type="ARBA" id="ARBA00004651"/>
    </source>
</evidence>
<dbReference type="RefSeq" id="WP_257179699.1">
    <property type="nucleotide sequence ID" value="NZ_CP028989.1"/>
</dbReference>
<evidence type="ECO:0000313" key="10">
    <source>
        <dbReference type="Proteomes" id="UP001058872"/>
    </source>
</evidence>
<feature type="transmembrane region" description="Helical" evidence="8">
    <location>
        <begin position="102"/>
        <end position="120"/>
    </location>
</feature>
<dbReference type="GO" id="GO:0022857">
    <property type="term" value="F:transmembrane transporter activity"/>
    <property type="evidence" value="ECO:0007669"/>
    <property type="project" value="InterPro"/>
</dbReference>
<feature type="transmembrane region" description="Helical" evidence="8">
    <location>
        <begin position="181"/>
        <end position="198"/>
    </location>
</feature>
<keyword evidence="5 8" id="KW-0812">Transmembrane</keyword>
<evidence type="ECO:0000256" key="7">
    <source>
        <dbReference type="ARBA" id="ARBA00023136"/>
    </source>
</evidence>
<dbReference type="PANTHER" id="PTHR30472">
    <property type="entry name" value="FERRIC ENTEROBACTIN TRANSPORT SYSTEM PERMEASE PROTEIN"/>
    <property type="match status" value="1"/>
</dbReference>
<comment type="subcellular location">
    <subcellularLocation>
        <location evidence="1">Cell membrane</location>
        <topology evidence="1">Multi-pass membrane protein</topology>
    </subcellularLocation>
</comment>
<dbReference type="InterPro" id="IPR000522">
    <property type="entry name" value="ABC_transptr_permease_BtuC"/>
</dbReference>
<feature type="transmembrane region" description="Helical" evidence="8">
    <location>
        <begin position="264"/>
        <end position="283"/>
    </location>
</feature>
<evidence type="ECO:0000256" key="3">
    <source>
        <dbReference type="ARBA" id="ARBA00022448"/>
    </source>
</evidence>
<dbReference type="FunFam" id="1.10.3470.10:FF:000001">
    <property type="entry name" value="Vitamin B12 ABC transporter permease BtuC"/>
    <property type="match status" value="1"/>
</dbReference>
<evidence type="ECO:0000256" key="6">
    <source>
        <dbReference type="ARBA" id="ARBA00022989"/>
    </source>
</evidence>
<comment type="similarity">
    <text evidence="2">Belongs to the binding-protein-dependent transport system permease family. FecCD subfamily.</text>
</comment>
<dbReference type="GO" id="GO:0005886">
    <property type="term" value="C:plasma membrane"/>
    <property type="evidence" value="ECO:0007669"/>
    <property type="project" value="UniProtKB-SubCell"/>
</dbReference>
<evidence type="ECO:0000256" key="2">
    <source>
        <dbReference type="ARBA" id="ARBA00007935"/>
    </source>
</evidence>
<dbReference type="EMBL" id="CP028989">
    <property type="protein sequence ID" value="UUO67295.1"/>
    <property type="molecule type" value="Genomic_DNA"/>
</dbReference>
<dbReference type="PANTHER" id="PTHR30472:SF70">
    <property type="entry name" value="MOLYBDATE IMPORT SYSTEM PERMEASE PROTEIN MOLB"/>
    <property type="match status" value="1"/>
</dbReference>
<gene>
    <name evidence="9" type="ORF">DCM83_20215</name>
</gene>
<keyword evidence="3" id="KW-0813">Transport</keyword>
<sequence length="318" mass="32766">MLWSVASGRYQVPFGTVLSIILSHLVAVKATWTATEAVVVETVRLPRVLTAAVAGAGLSLCGAVLQAIFRNPLVGPQTIGASSGAALGGVTVIYLVGFGPLVQIGAFGGAALALVAVLAFHRSDNLSPILTLVLAGVVVSAFCSALVGLVTYLADPETTLQVIVFWLLGSFASSTWPQFGLVAICTTFAAVVLVGMRWRVNVLSLGDDEARTLGVNPARDRLILLAAACLAISSQVAVSGTIGWVGLIIPNLARMMVGADNRRILPVSTFLGAIFLVAADTLARSLTPAEIPVGIITALVGTPIFALLLRRTTKSGAA</sequence>
<dbReference type="CDD" id="cd06550">
    <property type="entry name" value="TM_ABC_iron-siderophores_like"/>
    <property type="match status" value="1"/>
</dbReference>
<feature type="transmembrane region" description="Helical" evidence="8">
    <location>
        <begin position="12"/>
        <end position="28"/>
    </location>
</feature>
<accession>A0AAE9NE31</accession>
<proteinExistence type="inferred from homology"/>
<keyword evidence="4" id="KW-1003">Cell membrane</keyword>
<dbReference type="SUPFAM" id="SSF81345">
    <property type="entry name" value="ABC transporter involved in vitamin B12 uptake, BtuC"/>
    <property type="match status" value="1"/>
</dbReference>
<evidence type="ECO:0000256" key="8">
    <source>
        <dbReference type="SAM" id="Phobius"/>
    </source>
</evidence>
<evidence type="ECO:0000256" key="4">
    <source>
        <dbReference type="ARBA" id="ARBA00022475"/>
    </source>
</evidence>
<keyword evidence="6 8" id="KW-1133">Transmembrane helix</keyword>
<protein>
    <submittedName>
        <fullName evidence="9">ABC transporter permease</fullName>
    </submittedName>
</protein>
<keyword evidence="7 8" id="KW-0472">Membrane</keyword>
<feature type="transmembrane region" description="Helical" evidence="8">
    <location>
        <begin position="289"/>
        <end position="309"/>
    </location>
</feature>